<keyword evidence="1" id="KW-0472">Membrane</keyword>
<protein>
    <recommendedName>
        <fullName evidence="4">Transmembrane protein</fullName>
    </recommendedName>
</protein>
<reference evidence="2 3" key="1">
    <citation type="submission" date="2019-08" db="EMBL/GenBank/DDBJ databases">
        <authorList>
            <person name="Wang G."/>
            <person name="Xu Z."/>
        </authorList>
    </citation>
    <scope>NUCLEOTIDE SEQUENCE [LARGE SCALE GENOMIC DNA]</scope>
    <source>
        <strain evidence="2 3">ZX</strain>
    </source>
</reference>
<dbReference type="Proteomes" id="UP000322077">
    <property type="component" value="Unassembled WGS sequence"/>
</dbReference>
<gene>
    <name evidence="2" type="ORF">FYJ91_00120</name>
</gene>
<evidence type="ECO:0008006" key="4">
    <source>
        <dbReference type="Google" id="ProtNLM"/>
    </source>
</evidence>
<keyword evidence="3" id="KW-1185">Reference proteome</keyword>
<feature type="transmembrane region" description="Helical" evidence="1">
    <location>
        <begin position="104"/>
        <end position="130"/>
    </location>
</feature>
<keyword evidence="1" id="KW-0812">Transmembrane</keyword>
<dbReference type="RefSeq" id="WP_149520265.1">
    <property type="nucleotide sequence ID" value="NZ_VTOU01000001.1"/>
</dbReference>
<accession>A0A5D9CC60</accession>
<keyword evidence="1" id="KW-1133">Transmembrane helix</keyword>
<name>A0A5D9CC60_9SPHN</name>
<evidence type="ECO:0000313" key="2">
    <source>
        <dbReference type="EMBL" id="TZG28600.1"/>
    </source>
</evidence>
<organism evidence="2 3">
    <name type="scientific">Sphingomonas montanisoli</name>
    <dbReference type="NCBI Taxonomy" id="2606412"/>
    <lineage>
        <taxon>Bacteria</taxon>
        <taxon>Pseudomonadati</taxon>
        <taxon>Pseudomonadota</taxon>
        <taxon>Alphaproteobacteria</taxon>
        <taxon>Sphingomonadales</taxon>
        <taxon>Sphingomonadaceae</taxon>
        <taxon>Sphingomonas</taxon>
    </lineage>
</organism>
<feature type="transmembrane region" description="Helical" evidence="1">
    <location>
        <begin position="150"/>
        <end position="171"/>
    </location>
</feature>
<evidence type="ECO:0000256" key="1">
    <source>
        <dbReference type="SAM" id="Phobius"/>
    </source>
</evidence>
<dbReference type="EMBL" id="VTOU01000001">
    <property type="protein sequence ID" value="TZG28600.1"/>
    <property type="molecule type" value="Genomic_DNA"/>
</dbReference>
<comment type="caution">
    <text evidence="2">The sequence shown here is derived from an EMBL/GenBank/DDBJ whole genome shotgun (WGS) entry which is preliminary data.</text>
</comment>
<sequence length="192" mass="21410">MLLAPLRYWRVRHPTKTWWDKILPGVGTIVLTSILLFWPKVGPVFGGSGFLAGLQNLYAILGGFFVTALTLVSTTAGKALSQPLAGYPPVTFGRGIDPIERRRFLCLLFGYLAFSCFALYVAGLLANLIAPGARLLIMPVFHRPAAGLFLLMYNFWLCHVFTATLVGLYYFTDRLQRPDPEIVRDRGSEQVE</sequence>
<feature type="transmembrane region" description="Helical" evidence="1">
    <location>
        <begin position="50"/>
        <end position="72"/>
    </location>
</feature>
<proteinExistence type="predicted"/>
<evidence type="ECO:0000313" key="3">
    <source>
        <dbReference type="Proteomes" id="UP000322077"/>
    </source>
</evidence>
<dbReference type="AlphaFoldDB" id="A0A5D9CC60"/>
<feature type="transmembrane region" description="Helical" evidence="1">
    <location>
        <begin position="21"/>
        <end position="38"/>
    </location>
</feature>